<feature type="domain" description="Integrase catalytic" evidence="1">
    <location>
        <begin position="111"/>
        <end position="208"/>
    </location>
</feature>
<dbReference type="PROSITE" id="PS50994">
    <property type="entry name" value="INTEGRASE"/>
    <property type="match status" value="1"/>
</dbReference>
<organism evidence="2 3">
    <name type="scientific">Dethiosulfovibrio marinus</name>
    <dbReference type="NCBI Taxonomy" id="133532"/>
    <lineage>
        <taxon>Bacteria</taxon>
        <taxon>Thermotogati</taxon>
        <taxon>Synergistota</taxon>
        <taxon>Synergistia</taxon>
        <taxon>Synergistales</taxon>
        <taxon>Dethiosulfovibrionaceae</taxon>
        <taxon>Dethiosulfovibrio</taxon>
    </lineage>
</organism>
<dbReference type="InterPro" id="IPR048020">
    <property type="entry name" value="Transpos_IS3"/>
</dbReference>
<evidence type="ECO:0000313" key="2">
    <source>
        <dbReference type="EMBL" id="MCF4143545.1"/>
    </source>
</evidence>
<dbReference type="NCBIfam" id="NF033516">
    <property type="entry name" value="transpos_IS3"/>
    <property type="match status" value="1"/>
</dbReference>
<dbReference type="Gene3D" id="3.30.420.10">
    <property type="entry name" value="Ribonuclease H-like superfamily/Ribonuclease H"/>
    <property type="match status" value="1"/>
</dbReference>
<comment type="caution">
    <text evidence="2">The sequence shown here is derived from an EMBL/GenBank/DDBJ whole genome shotgun (WGS) entry which is preliminary data.</text>
</comment>
<evidence type="ECO:0000313" key="3">
    <source>
        <dbReference type="Proteomes" id="UP001200430"/>
    </source>
</evidence>
<sequence length="208" mass="24243">MESDHPHLSIRRQCDLLNLNRSSFYSPPTFGRESLENLEIMECIDKQYTDIPTYGSRRMTAWLRREGYDVNRKRVQRLMRLMGLEGLAPKPGTSRPHPEREVYPYLLRNVKVGKPNQVWSTDITYCRLTCGFMYLVAVIDWYSRYILSWELSNTLDAEFCIVALNRALEMGKPEIFNTDQGCQFTSKAFLKPLKERSISISMDGRGRA</sequence>
<dbReference type="PANTHER" id="PTHR46889:SF4">
    <property type="entry name" value="TRANSPOSASE INSO FOR INSERTION SEQUENCE ELEMENT IS911B-RELATED"/>
    <property type="match status" value="1"/>
</dbReference>
<dbReference type="InterPro" id="IPR012337">
    <property type="entry name" value="RNaseH-like_sf"/>
</dbReference>
<gene>
    <name evidence="2" type="ORF">L2W38_12050</name>
</gene>
<dbReference type="SUPFAM" id="SSF53098">
    <property type="entry name" value="Ribonuclease H-like"/>
    <property type="match status" value="1"/>
</dbReference>
<dbReference type="InterPro" id="IPR025948">
    <property type="entry name" value="HTH-like_dom"/>
</dbReference>
<dbReference type="RefSeq" id="WP_236100263.1">
    <property type="nucleotide sequence ID" value="NZ_JAKGUD010000017.1"/>
</dbReference>
<dbReference type="Pfam" id="PF13276">
    <property type="entry name" value="HTH_21"/>
    <property type="match status" value="1"/>
</dbReference>
<proteinExistence type="predicted"/>
<dbReference type="InterPro" id="IPR036397">
    <property type="entry name" value="RNaseH_sf"/>
</dbReference>
<protein>
    <submittedName>
        <fullName evidence="2">IS3 family transposase</fullName>
    </submittedName>
</protein>
<dbReference type="InterPro" id="IPR001584">
    <property type="entry name" value="Integrase_cat-core"/>
</dbReference>
<dbReference type="Proteomes" id="UP001200430">
    <property type="component" value="Unassembled WGS sequence"/>
</dbReference>
<reference evidence="2 3" key="1">
    <citation type="submission" date="2022-01" db="EMBL/GenBank/DDBJ databases">
        <title>Dethiosulfovibrio faecalis sp. nov., a novel proteolytic, non-sulfur-reducing bacterium isolated from a marine aquaculture solid waste bioreactor.</title>
        <authorList>
            <person name="Grabowski S."/>
            <person name="Apolinario E."/>
            <person name="Schneider N."/>
            <person name="Marshall C.W."/>
            <person name="Sowers K.R."/>
        </authorList>
    </citation>
    <scope>NUCLEOTIDE SEQUENCE [LARGE SCALE GENOMIC DNA]</scope>
    <source>
        <strain evidence="2 3">DSM 12537</strain>
    </source>
</reference>
<dbReference type="InterPro" id="IPR050900">
    <property type="entry name" value="Transposase_IS3/IS150/IS904"/>
</dbReference>
<feature type="non-terminal residue" evidence="2">
    <location>
        <position position="208"/>
    </location>
</feature>
<keyword evidence="3" id="KW-1185">Reference proteome</keyword>
<dbReference type="EMBL" id="JAKGUD010000017">
    <property type="protein sequence ID" value="MCF4143545.1"/>
    <property type="molecule type" value="Genomic_DNA"/>
</dbReference>
<dbReference type="Pfam" id="PF00665">
    <property type="entry name" value="rve"/>
    <property type="match status" value="1"/>
</dbReference>
<evidence type="ECO:0000259" key="1">
    <source>
        <dbReference type="PROSITE" id="PS50994"/>
    </source>
</evidence>
<name>A0ABS9EQS6_9BACT</name>
<accession>A0ABS9EQS6</accession>
<dbReference type="PANTHER" id="PTHR46889">
    <property type="entry name" value="TRANSPOSASE INSF FOR INSERTION SEQUENCE IS3B-RELATED"/>
    <property type="match status" value="1"/>
</dbReference>